<gene>
    <name evidence="1" type="ORF">LCGC14_1328230</name>
</gene>
<sequence>MKRWYEEKYPPKMCEDCNQEHVHIPHIKGYAPVEFAYEIEGQWDPTMPNFPVKILFLVEATMPPYTSQYRSILSWN</sequence>
<dbReference type="AlphaFoldDB" id="A0A0F9KHF7"/>
<comment type="caution">
    <text evidence="1">The sequence shown here is derived from an EMBL/GenBank/DDBJ whole genome shotgun (WGS) entry which is preliminary data.</text>
</comment>
<reference evidence="1" key="1">
    <citation type="journal article" date="2015" name="Nature">
        <title>Complex archaea that bridge the gap between prokaryotes and eukaryotes.</title>
        <authorList>
            <person name="Spang A."/>
            <person name="Saw J.H."/>
            <person name="Jorgensen S.L."/>
            <person name="Zaremba-Niedzwiedzka K."/>
            <person name="Martijn J."/>
            <person name="Lind A.E."/>
            <person name="van Eijk R."/>
            <person name="Schleper C."/>
            <person name="Guy L."/>
            <person name="Ettema T.J."/>
        </authorList>
    </citation>
    <scope>NUCLEOTIDE SEQUENCE</scope>
</reference>
<evidence type="ECO:0000313" key="1">
    <source>
        <dbReference type="EMBL" id="KKM81584.1"/>
    </source>
</evidence>
<organism evidence="1">
    <name type="scientific">marine sediment metagenome</name>
    <dbReference type="NCBI Taxonomy" id="412755"/>
    <lineage>
        <taxon>unclassified sequences</taxon>
        <taxon>metagenomes</taxon>
        <taxon>ecological metagenomes</taxon>
    </lineage>
</organism>
<dbReference type="EMBL" id="LAZR01007997">
    <property type="protein sequence ID" value="KKM81584.1"/>
    <property type="molecule type" value="Genomic_DNA"/>
</dbReference>
<name>A0A0F9KHF7_9ZZZZ</name>
<accession>A0A0F9KHF7</accession>
<protein>
    <submittedName>
        <fullName evidence="1">Uncharacterized protein</fullName>
    </submittedName>
</protein>
<proteinExistence type="predicted"/>